<comment type="caution">
    <text evidence="4">The sequence shown here is derived from an EMBL/GenBank/DDBJ whole genome shotgun (WGS) entry which is preliminary data.</text>
</comment>
<dbReference type="AlphaFoldDB" id="A0A4U1BLG1"/>
<dbReference type="InterPro" id="IPR032093">
    <property type="entry name" value="PhoD_N"/>
</dbReference>
<dbReference type="Gene3D" id="3.60.21.70">
    <property type="entry name" value="PhoD-like phosphatase"/>
    <property type="match status" value="1"/>
</dbReference>
<feature type="signal peptide" evidence="1">
    <location>
        <begin position="1"/>
        <end position="28"/>
    </location>
</feature>
<organism evidence="4 5">
    <name type="scientific">Ferrimonas aestuarii</name>
    <dbReference type="NCBI Taxonomy" id="2569539"/>
    <lineage>
        <taxon>Bacteria</taxon>
        <taxon>Pseudomonadati</taxon>
        <taxon>Pseudomonadota</taxon>
        <taxon>Gammaproteobacteria</taxon>
        <taxon>Alteromonadales</taxon>
        <taxon>Ferrimonadaceae</taxon>
        <taxon>Ferrimonas</taxon>
    </lineage>
</organism>
<feature type="domain" description="PhoD-like phosphatase metallophosphatase" evidence="2">
    <location>
        <begin position="165"/>
        <end position="550"/>
    </location>
</feature>
<dbReference type="PANTHER" id="PTHR43606">
    <property type="entry name" value="PHOSPHATASE, PUTATIVE (AFU_ORTHOLOGUE AFUA_6G08710)-RELATED"/>
    <property type="match status" value="1"/>
</dbReference>
<dbReference type="InterPro" id="IPR052900">
    <property type="entry name" value="Phospholipid_Metab_Enz"/>
</dbReference>
<reference evidence="4 5" key="1">
    <citation type="submission" date="2019-04" db="EMBL/GenBank/DDBJ databases">
        <authorList>
            <person name="Hwang J.C."/>
        </authorList>
    </citation>
    <scope>NUCLEOTIDE SEQUENCE [LARGE SCALE GENOMIC DNA]</scope>
    <source>
        <strain evidence="4 5">IMCC35002</strain>
    </source>
</reference>
<evidence type="ECO:0000313" key="5">
    <source>
        <dbReference type="Proteomes" id="UP000305675"/>
    </source>
</evidence>
<keyword evidence="5" id="KW-1185">Reference proteome</keyword>
<proteinExistence type="predicted"/>
<name>A0A4U1BLG1_9GAMM</name>
<dbReference type="EMBL" id="SWCJ01000010">
    <property type="protein sequence ID" value="TKB53929.1"/>
    <property type="molecule type" value="Genomic_DNA"/>
</dbReference>
<accession>A0A4U1BLG1</accession>
<dbReference type="InterPro" id="IPR018946">
    <property type="entry name" value="PhoD-like_MPP"/>
</dbReference>
<dbReference type="InterPro" id="IPR006311">
    <property type="entry name" value="TAT_signal"/>
</dbReference>
<evidence type="ECO:0000313" key="4">
    <source>
        <dbReference type="EMBL" id="TKB53929.1"/>
    </source>
</evidence>
<protein>
    <submittedName>
        <fullName evidence="4">Phosphodiesterase</fullName>
    </submittedName>
</protein>
<feature type="domain" description="Phospholipase D N-terminal" evidence="3">
    <location>
        <begin position="59"/>
        <end position="152"/>
    </location>
</feature>
<gene>
    <name evidence="4" type="ORF">FCL42_13310</name>
</gene>
<evidence type="ECO:0000256" key="1">
    <source>
        <dbReference type="SAM" id="SignalP"/>
    </source>
</evidence>
<dbReference type="InterPro" id="IPR038607">
    <property type="entry name" value="PhoD-like_sf"/>
</dbReference>
<dbReference type="PROSITE" id="PS51318">
    <property type="entry name" value="TAT"/>
    <property type="match status" value="1"/>
</dbReference>
<evidence type="ECO:0000259" key="2">
    <source>
        <dbReference type="Pfam" id="PF09423"/>
    </source>
</evidence>
<dbReference type="PANTHER" id="PTHR43606:SF2">
    <property type="entry name" value="ALKALINE PHOSPHATASE FAMILY PROTEIN (AFU_ORTHOLOGUE AFUA_5G03860)"/>
    <property type="match status" value="1"/>
</dbReference>
<keyword evidence="1" id="KW-0732">Signal</keyword>
<dbReference type="OrthoDB" id="327733at2"/>
<dbReference type="SUPFAM" id="SSF56300">
    <property type="entry name" value="Metallo-dependent phosphatases"/>
    <property type="match status" value="1"/>
</dbReference>
<dbReference type="Proteomes" id="UP000305675">
    <property type="component" value="Unassembled WGS sequence"/>
</dbReference>
<dbReference type="RefSeq" id="WP_136863911.1">
    <property type="nucleotide sequence ID" value="NZ_SWCJ01000010.1"/>
</dbReference>
<dbReference type="Gene3D" id="2.60.40.380">
    <property type="entry name" value="Purple acid phosphatase-like, N-terminal"/>
    <property type="match status" value="1"/>
</dbReference>
<feature type="chain" id="PRO_5020758293" evidence="1">
    <location>
        <begin position="29"/>
        <end position="588"/>
    </location>
</feature>
<dbReference type="CDD" id="cd07389">
    <property type="entry name" value="MPP_PhoD"/>
    <property type="match status" value="1"/>
</dbReference>
<sequence length="588" mass="66708">MNNMDRRQFMRLGSCTLAASCVVMHASADAFSLFSNQSVPTKPSQDGIDLMAAAEMFPHSIASGDPCDSGVVLWTRINPNRYLAGETMMVEVYRDPSREDLVLSLSVDAAEFSPARDCTLKLDLEGQLLAGQTYYYRFIYRGVSSRVGRCRTSEPKGSDQDQLKLAVLTCQDYTNGYYGALNQVAEDDSIDFVVHLGDFIYESVGDPRFQELPFEDRLIQLPSGAAVAMDLEDYRHLYKTYRSDLNLQRAMELHTWIISTDDHETANDAYWDYDRDTLGVPDHPLTTDPALGNDPQKLRQLKLDSQRAWVEFTPTRVYVDDSATHPHDYSRIYREFYFGDLLSLYMTDSRTYRSPHPCGEGVALERYVPIGCSNMDNPDRTLLGLEQKQWLIDGLTRKDTQWKVMGNQTYMGRMAATLLGKPLALINVDAWDGYQAERQELVEAVKSAEVDNFVVLTGDLHTYISSYIKLDYGKSFNWRSSNLVGVEFMTPSVTSAGLVEGLGNLLNRELKREDIADALSEAAVLINNPHMKLFNSLDHGYSTIEFNRDFCEWTAFVVDKDQADANAKRTLARHRKYSVMPWIFRQSV</sequence>
<evidence type="ECO:0000259" key="3">
    <source>
        <dbReference type="Pfam" id="PF16655"/>
    </source>
</evidence>
<dbReference type="Pfam" id="PF09423">
    <property type="entry name" value="PhoD"/>
    <property type="match status" value="1"/>
</dbReference>
<dbReference type="InterPro" id="IPR029052">
    <property type="entry name" value="Metallo-depent_PP-like"/>
</dbReference>
<dbReference type="Pfam" id="PF16655">
    <property type="entry name" value="PhoD_N"/>
    <property type="match status" value="1"/>
</dbReference>